<feature type="domain" description="Novel STAND NTPase 1" evidence="4">
    <location>
        <begin position="73"/>
        <end position="443"/>
    </location>
</feature>
<dbReference type="Pfam" id="PF20703">
    <property type="entry name" value="nSTAND1"/>
    <property type="match status" value="1"/>
</dbReference>
<name>A0A8J3C865_9ACTN</name>
<feature type="repeat" description="WD" evidence="1">
    <location>
        <begin position="538"/>
        <end position="570"/>
    </location>
</feature>
<dbReference type="EMBL" id="BMMX01000087">
    <property type="protein sequence ID" value="GGL21029.1"/>
    <property type="molecule type" value="Genomic_DNA"/>
</dbReference>
<dbReference type="SMART" id="SM00320">
    <property type="entry name" value="WD40"/>
    <property type="match status" value="9"/>
</dbReference>
<evidence type="ECO:0000256" key="2">
    <source>
        <dbReference type="SAM" id="Phobius"/>
    </source>
</evidence>
<dbReference type="SUPFAM" id="SSF52540">
    <property type="entry name" value="P-loop containing nucleoside triphosphate hydrolases"/>
    <property type="match status" value="1"/>
</dbReference>
<dbReference type="Pfam" id="PF00400">
    <property type="entry name" value="WD40"/>
    <property type="match status" value="2"/>
</dbReference>
<dbReference type="InterPro" id="IPR015943">
    <property type="entry name" value="WD40/YVTN_repeat-like_dom_sf"/>
</dbReference>
<dbReference type="Pfam" id="PF04762">
    <property type="entry name" value="Beta-prop_ELP1_1st"/>
    <property type="match status" value="1"/>
</dbReference>
<accession>A0A8J3C865</accession>
<dbReference type="SUPFAM" id="SSF82171">
    <property type="entry name" value="DPP6 N-terminal domain-like"/>
    <property type="match status" value="1"/>
</dbReference>
<dbReference type="InterPro" id="IPR056164">
    <property type="entry name" value="Beta-prop_ELP1_1st"/>
</dbReference>
<evidence type="ECO:0008006" key="7">
    <source>
        <dbReference type="Google" id="ProtNLM"/>
    </source>
</evidence>
<dbReference type="InterPro" id="IPR011047">
    <property type="entry name" value="Quinoprotein_ADH-like_sf"/>
</dbReference>
<keyword evidence="6" id="KW-1185">Reference proteome</keyword>
<dbReference type="InterPro" id="IPR049052">
    <property type="entry name" value="nSTAND1"/>
</dbReference>
<dbReference type="Proteomes" id="UP000656042">
    <property type="component" value="Unassembled WGS sequence"/>
</dbReference>
<dbReference type="InterPro" id="IPR027417">
    <property type="entry name" value="P-loop_NTPase"/>
</dbReference>
<dbReference type="Gene3D" id="2.130.10.10">
    <property type="entry name" value="YVTN repeat-like/Quinoprotein amine dehydrogenase"/>
    <property type="match status" value="4"/>
</dbReference>
<dbReference type="PROSITE" id="PS50082">
    <property type="entry name" value="WD_REPEATS_2"/>
    <property type="match status" value="2"/>
</dbReference>
<keyword evidence="2" id="KW-1133">Transmembrane helix</keyword>
<evidence type="ECO:0000313" key="5">
    <source>
        <dbReference type="EMBL" id="GGL21029.1"/>
    </source>
</evidence>
<keyword evidence="1" id="KW-0853">WD repeat</keyword>
<proteinExistence type="predicted"/>
<organism evidence="5 6">
    <name type="scientific">Mangrovihabitans endophyticus</name>
    <dbReference type="NCBI Taxonomy" id="1751298"/>
    <lineage>
        <taxon>Bacteria</taxon>
        <taxon>Bacillati</taxon>
        <taxon>Actinomycetota</taxon>
        <taxon>Actinomycetes</taxon>
        <taxon>Micromonosporales</taxon>
        <taxon>Micromonosporaceae</taxon>
        <taxon>Mangrovihabitans</taxon>
    </lineage>
</organism>
<feature type="repeat" description="WD" evidence="1">
    <location>
        <begin position="803"/>
        <end position="836"/>
    </location>
</feature>
<evidence type="ECO:0000256" key="1">
    <source>
        <dbReference type="PROSITE-ProRule" id="PRU00221"/>
    </source>
</evidence>
<dbReference type="SUPFAM" id="SSF50998">
    <property type="entry name" value="Quinoprotein alcohol dehydrogenase-like"/>
    <property type="match status" value="1"/>
</dbReference>
<feature type="domain" description="ELP1 first N-terminal beta-propeller" evidence="3">
    <location>
        <begin position="689"/>
        <end position="834"/>
    </location>
</feature>
<dbReference type="PANTHER" id="PTHR19879">
    <property type="entry name" value="TRANSCRIPTION INITIATION FACTOR TFIID"/>
    <property type="match status" value="1"/>
</dbReference>
<evidence type="ECO:0000259" key="4">
    <source>
        <dbReference type="Pfam" id="PF20703"/>
    </source>
</evidence>
<reference evidence="5" key="1">
    <citation type="journal article" date="2014" name="Int. J. Syst. Evol. Microbiol.">
        <title>Complete genome sequence of Corynebacterium casei LMG S-19264T (=DSM 44701T), isolated from a smear-ripened cheese.</title>
        <authorList>
            <consortium name="US DOE Joint Genome Institute (JGI-PGF)"/>
            <person name="Walter F."/>
            <person name="Albersmeier A."/>
            <person name="Kalinowski J."/>
            <person name="Ruckert C."/>
        </authorList>
    </citation>
    <scope>NUCLEOTIDE SEQUENCE</scope>
    <source>
        <strain evidence="5">CGMCC 4.7299</strain>
    </source>
</reference>
<sequence>MEYRREMGGLLGTMFVGIAINILTAETDTWWGPLRPVARYPYLWLPLCIVGWFVWRYVADRRSAVVWRGPESPYPGLSAFDEDRAAVFFGRERETSEILDRLQRAGIAPPRRVVAVVGPSGVGKSSLLRAGVLPRLPKRWRVVGPIRPATDPFLAMATALGMPDNVGRAARLLRDEGADAAELLARLSGPAVLVVDQLEDLYTMTGAADRDAWWCLIGRTLARLPELRLLVAVRPEFRRHLTDQPDALVTRPIAVGPLDTARIRQAIVRPARAAGITFEDDLVDRIVADATVGDALPLLGHLLQRLSTDRHITIAQYESVGEVGGAIATHARQLYESLAKEFPAASIDRALLRGISLENDRAVRRPIPRSSLDEAEVRILEEFRTARLVVDVTDGDCLELTHDAIFRHWGHLATLIADNEGRLRRIARLEHRAVAWQAQPRDDDLLRGQTLADAAALAEEAAVSDVALRLLEASWEADRKERVSRSERVAESAQQLREQDRELAVALVRAAITELAPSAAANATLWGLTAVPDTCCLAIGHTSGITSVVWLPDDRRLRTADQAGRVCTWDQDGRLAAVSFAVEAGLAGKTILSPDGRYALTERDRGAGLWRVDDCRLLSSRKGSLGASFDTVSWGAGGLLAGQFDRGTVDVYRLAGEAPELIASLAVDHVRATAWSPCGDRLAVATDDQLRVYAMGEQQELILQADVSWSTPTLSWSADGVHLAVGAAPALKLRNLDVLRRDQRTLRIYNTDRGTLTSCSLAGLHKALAFAPTGEVIAFAVDRIRRHERVALFDLGTGKILERRARQHEVAQIAWSADGARIGLGSSSRDVEIWDVPARSFRRLATGDISKIAWSPDRRRAAIGRLGMPLEIVEASGGAPQRLDERGTHALTWSPQGGLIAASCQEQVSVWDADTGDLRARWGRPPRRTPKRIRPQMTFPWAYSLAWSGDGSRLLVWNQDFYERTDRSLTVWDVAEARQIAALTGGERSNSILAWSPDSQLIAATMTEHDIVFWRGDDYSPAGQWQTGRSERISALAWSPDSERLAAALGSQIEIWNAAEQRPHVRWVGNDDTVRHLCWSPDGLYLAGVGLHGVLSIWRALDGRPLAVVDCPRGGVLDLHWAARLTATTSNGTIFAWTPSAAFATPPAADNATRTLTAEDRQRYGLPG</sequence>
<reference evidence="5" key="2">
    <citation type="submission" date="2020-09" db="EMBL/GenBank/DDBJ databases">
        <authorList>
            <person name="Sun Q."/>
            <person name="Zhou Y."/>
        </authorList>
    </citation>
    <scope>NUCLEOTIDE SEQUENCE</scope>
    <source>
        <strain evidence="5">CGMCC 4.7299</strain>
    </source>
</reference>
<evidence type="ECO:0000313" key="6">
    <source>
        <dbReference type="Proteomes" id="UP000656042"/>
    </source>
</evidence>
<evidence type="ECO:0000259" key="3">
    <source>
        <dbReference type="Pfam" id="PF04762"/>
    </source>
</evidence>
<dbReference type="InterPro" id="IPR001680">
    <property type="entry name" value="WD40_rpt"/>
</dbReference>
<dbReference type="PANTHER" id="PTHR19879:SF9">
    <property type="entry name" value="TRANSCRIPTION INITIATION FACTOR TFIID SUBUNIT 5"/>
    <property type="match status" value="1"/>
</dbReference>
<gene>
    <name evidence="5" type="ORF">GCM10012284_64630</name>
</gene>
<keyword evidence="2" id="KW-0472">Membrane</keyword>
<comment type="caution">
    <text evidence="5">The sequence shown here is derived from an EMBL/GenBank/DDBJ whole genome shotgun (WGS) entry which is preliminary data.</text>
</comment>
<dbReference type="Gene3D" id="3.40.50.300">
    <property type="entry name" value="P-loop containing nucleotide triphosphate hydrolases"/>
    <property type="match status" value="1"/>
</dbReference>
<keyword evidence="2" id="KW-0812">Transmembrane</keyword>
<feature type="transmembrane region" description="Helical" evidence="2">
    <location>
        <begin position="41"/>
        <end position="58"/>
    </location>
</feature>
<dbReference type="AlphaFoldDB" id="A0A8J3C865"/>
<dbReference type="UniPathway" id="UPA00988"/>
<protein>
    <recommendedName>
        <fullName evidence="7">WD40 repeat</fullName>
    </recommendedName>
</protein>
<dbReference type="RefSeq" id="WP_189083147.1">
    <property type="nucleotide sequence ID" value="NZ_BMMX01000087.1"/>
</dbReference>